<evidence type="ECO:0000313" key="1">
    <source>
        <dbReference type="EMBL" id="MEK8090225.1"/>
    </source>
</evidence>
<dbReference type="Proteomes" id="UP001446205">
    <property type="component" value="Unassembled WGS sequence"/>
</dbReference>
<gene>
    <name evidence="1" type="ORF">WOB96_10675</name>
</gene>
<reference evidence="1 2" key="1">
    <citation type="submission" date="2024-04" db="EMBL/GenBank/DDBJ databases">
        <authorList>
            <person name="Abashina T."/>
            <person name="Shaikin A."/>
        </authorList>
    </citation>
    <scope>NUCLEOTIDE SEQUENCE [LARGE SCALE GENOMIC DNA]</scope>
    <source>
        <strain evidence="1 2">AAFK</strain>
    </source>
</reference>
<dbReference type="RefSeq" id="WP_341371281.1">
    <property type="nucleotide sequence ID" value="NZ_JBBPCO010000010.1"/>
</dbReference>
<comment type="caution">
    <text evidence="1">The sequence shown here is derived from an EMBL/GenBank/DDBJ whole genome shotgun (WGS) entry which is preliminary data.</text>
</comment>
<accession>A0ABU9DBY4</accession>
<name>A0ABU9DBY4_9PROT</name>
<organism evidence="1 2">
    <name type="scientific">Thermithiobacillus plumbiphilus</name>
    <dbReference type="NCBI Taxonomy" id="1729899"/>
    <lineage>
        <taxon>Bacteria</taxon>
        <taxon>Pseudomonadati</taxon>
        <taxon>Pseudomonadota</taxon>
        <taxon>Acidithiobacillia</taxon>
        <taxon>Acidithiobacillales</taxon>
        <taxon>Thermithiobacillaceae</taxon>
        <taxon>Thermithiobacillus</taxon>
    </lineage>
</organism>
<dbReference type="Pfam" id="PF09941">
    <property type="entry name" value="DUF2173"/>
    <property type="match status" value="1"/>
</dbReference>
<dbReference type="EMBL" id="JBBPCO010000010">
    <property type="protein sequence ID" value="MEK8090225.1"/>
    <property type="molecule type" value="Genomic_DNA"/>
</dbReference>
<dbReference type="InterPro" id="IPR018685">
    <property type="entry name" value="DUF2173"/>
</dbReference>
<proteinExistence type="predicted"/>
<dbReference type="PIRSF" id="PIRSF006821">
    <property type="entry name" value="UCP006821"/>
    <property type="match status" value="1"/>
</dbReference>
<evidence type="ECO:0000313" key="2">
    <source>
        <dbReference type="Proteomes" id="UP001446205"/>
    </source>
</evidence>
<keyword evidence="2" id="KW-1185">Reference proteome</keyword>
<sequence length="110" mass="11888">MPTLEELMSLPGAFAAIEYSCTGGLREFKGELAQDSAELLAEVCASNIAMYRMEASGWEKHTGQQGFFPSKGFSLIGLDHVLVASDTHAVLVHGRDIDYDRCFQSLSSAG</sequence>
<protein>
    <submittedName>
        <fullName evidence="1">DUF2173 family protein</fullName>
    </submittedName>
</protein>